<organism evidence="4 5">
    <name type="scientific">Trinickia symbiotica</name>
    <dbReference type="NCBI Taxonomy" id="863227"/>
    <lineage>
        <taxon>Bacteria</taxon>
        <taxon>Pseudomonadati</taxon>
        <taxon>Pseudomonadota</taxon>
        <taxon>Betaproteobacteria</taxon>
        <taxon>Burkholderiales</taxon>
        <taxon>Burkholderiaceae</taxon>
        <taxon>Trinickia</taxon>
    </lineage>
</organism>
<dbReference type="Gene3D" id="3.30.70.1790">
    <property type="entry name" value="RepB DNA-primase, N-terminal domain"/>
    <property type="match status" value="1"/>
</dbReference>
<name>A0A2N7WJS5_9BURK</name>
<sequence length="909" mass="101177">MSASSDRVNTPSENALSNPTSKAFDIDRPTLAQRRAMAEEFAAELGSGLEGKDRVLVCQKPDVMKSGFWMKSFNDSTNLSLDENIYTCIAAVNPKEENGKTIWPRKVQNFKCGLALCLDDIGNGKGSKGSRSVDELAAILPPTAVVETSPDNFQVWYFLDKPEYDRKKFKNFLVSFIDQVIKGKGGDKLDDPVRVMRLPFGINNKRTDDGELKYADESGNPFEVRLDAADYDRRYSIEEIAGAFHVEIRESRKYESTGERKERGDVYNDALFEAAVETHRAAGALQEEGEDKYVIPCPWGAEHSSGDNRAYISGPRAEGMDRPYTFHCYHSSCQEKGRTWSKFVVESGLVESVEKAVSVAADELARINAEAAASVVWEGFLFENGAFVEAEGPAAAHSMVEPVQVAKEAAGADISGPEQPAAASMKKSVDDRARLEAKATADLGVGASNWMNGWCFSIGEGKMCRPGNRFMFDQAAFNAVFGKRHFSISAEGKMGTKTAWHYVQNVIGPKPVAATAYVMGKGPVFEFEGAVYVNLFDERSVPQTADELTHEGLAARMTIQYHLRTLFGNEASAERIESWIAMNVQRPGEIIGFAPLVKGIEGDGKTIIFQGLMGALLGEANVGQVSGDQLSEKYTGWAKGKAVMAIEEIKAAPTENRHHATNKMKPYITNHKIEVEDKNVKRHETMNATNYVGMTNFVNALPLKDGDRRWMVEFTQWRNIGEFIAAEGVAGLPPEQALAPYFERIVCAIREEAPQLRKFFIEYRLKQGMKWGMRAPETESKKIMVGLESTDSGGTKLDLYLERGELGVCADAIATSLLSEHMQRDTGVRSRNTRQVAAMMVELGWHKVPWDIWWNDRAQTVYVRDKSLCDDKQRVWAIARIKKLLEATDAPAKPENRERWEKWKRAEGF</sequence>
<feature type="domain" description="RepB-like DNA primase" evidence="2">
    <location>
        <begin position="110"/>
        <end position="249"/>
    </location>
</feature>
<accession>A0A2N7WJS5</accession>
<feature type="region of interest" description="Disordered" evidence="1">
    <location>
        <begin position="1"/>
        <end position="25"/>
    </location>
</feature>
<evidence type="ECO:0000259" key="3">
    <source>
        <dbReference type="Pfam" id="PF19263"/>
    </source>
</evidence>
<dbReference type="InterPro" id="IPR039459">
    <property type="entry name" value="RepB-like_DNA_primase_dom"/>
</dbReference>
<keyword evidence="5" id="KW-1185">Reference proteome</keyword>
<dbReference type="Proteomes" id="UP000235777">
    <property type="component" value="Unassembled WGS sequence"/>
</dbReference>
<dbReference type="OrthoDB" id="9122787at2"/>
<dbReference type="Pfam" id="PF16793">
    <property type="entry name" value="RepB_primase"/>
    <property type="match status" value="1"/>
</dbReference>
<evidence type="ECO:0000313" key="5">
    <source>
        <dbReference type="Proteomes" id="UP000235777"/>
    </source>
</evidence>
<feature type="domain" description="NrS-1 polymerase-like helicase" evidence="3">
    <location>
        <begin position="598"/>
        <end position="709"/>
    </location>
</feature>
<dbReference type="AlphaFoldDB" id="A0A2N7WJS5"/>
<gene>
    <name evidence="4" type="ORF">C0Z20_30695</name>
</gene>
<dbReference type="RefSeq" id="WP_102607425.1">
    <property type="nucleotide sequence ID" value="NZ_KB890204.1"/>
</dbReference>
<dbReference type="STRING" id="863227.GCA_000373005_04690"/>
<dbReference type="InterPro" id="IPR045455">
    <property type="entry name" value="NrS-1_pol-like_helicase"/>
</dbReference>
<dbReference type="EMBL" id="PNYC01000040">
    <property type="protein sequence ID" value="PMS29643.1"/>
    <property type="molecule type" value="Genomic_DNA"/>
</dbReference>
<feature type="compositionally biased region" description="Polar residues" evidence="1">
    <location>
        <begin position="1"/>
        <end position="21"/>
    </location>
</feature>
<evidence type="ECO:0000313" key="4">
    <source>
        <dbReference type="EMBL" id="PMS29643.1"/>
    </source>
</evidence>
<evidence type="ECO:0000259" key="2">
    <source>
        <dbReference type="Pfam" id="PF16793"/>
    </source>
</evidence>
<comment type="caution">
    <text evidence="4">The sequence shown here is derived from an EMBL/GenBank/DDBJ whole genome shotgun (WGS) entry which is preliminary data.</text>
</comment>
<dbReference type="Pfam" id="PF19263">
    <property type="entry name" value="DUF5906"/>
    <property type="match status" value="1"/>
</dbReference>
<protein>
    <submittedName>
        <fullName evidence="4">Uncharacterized protein</fullName>
    </submittedName>
</protein>
<reference evidence="4 5" key="1">
    <citation type="submission" date="2018-01" db="EMBL/GenBank/DDBJ databases">
        <title>Whole genome analyses suggest that Burkholderia sensu lato contains two further novel genera in the rhizoxinica-symbiotica group Mycetohabitans gen. nov., and Trinickia gen. nov.: implications for the evolution of diazotrophy and nodulation in the Burkholderiaceae.</title>
        <authorList>
            <person name="Estrada-de los Santos P."/>
            <person name="Palmer M."/>
            <person name="Chavez-Ramirez B."/>
            <person name="Beukes C."/>
            <person name="Steenkamp E.T."/>
            <person name="Hirsch A.M."/>
            <person name="Manyaka P."/>
            <person name="Maluk M."/>
            <person name="Lafos M."/>
            <person name="Crook M."/>
            <person name="Gross E."/>
            <person name="Simon M.F."/>
            <person name="Bueno dos Reis Junior F."/>
            <person name="Poole P.S."/>
            <person name="Venter S.N."/>
            <person name="James E.K."/>
        </authorList>
    </citation>
    <scope>NUCLEOTIDE SEQUENCE [LARGE SCALE GENOMIC DNA]</scope>
    <source>
        <strain evidence="4 5">JPY 581</strain>
    </source>
</reference>
<proteinExistence type="predicted"/>
<evidence type="ECO:0000256" key="1">
    <source>
        <dbReference type="SAM" id="MobiDB-lite"/>
    </source>
</evidence>